<accession>A0A9W6FSR1</accession>
<evidence type="ECO:0000259" key="5">
    <source>
        <dbReference type="PROSITE" id="PS50893"/>
    </source>
</evidence>
<dbReference type="InterPro" id="IPR003439">
    <property type="entry name" value="ABC_transporter-like_ATP-bd"/>
</dbReference>
<evidence type="ECO:0000256" key="1">
    <source>
        <dbReference type="ARBA" id="ARBA00022448"/>
    </source>
</evidence>
<dbReference type="GO" id="GO:0005524">
    <property type="term" value="F:ATP binding"/>
    <property type="evidence" value="ECO:0007669"/>
    <property type="project" value="UniProtKB-KW"/>
</dbReference>
<dbReference type="PANTHER" id="PTHR24220">
    <property type="entry name" value="IMPORT ATP-BINDING PROTEIN"/>
    <property type="match status" value="1"/>
</dbReference>
<gene>
    <name evidence="6" type="ORF">DAMNIGENAA_17710</name>
</gene>
<dbReference type="GO" id="GO:0022857">
    <property type="term" value="F:transmembrane transporter activity"/>
    <property type="evidence" value="ECO:0007669"/>
    <property type="project" value="TreeGrafter"/>
</dbReference>
<comment type="caution">
    <text evidence="6">The sequence shown here is derived from an EMBL/GenBank/DDBJ whole genome shotgun (WGS) entry which is preliminary data.</text>
</comment>
<dbReference type="SMART" id="SM00382">
    <property type="entry name" value="AAA"/>
    <property type="match status" value="1"/>
</dbReference>
<proteinExistence type="inferred from homology"/>
<dbReference type="PROSITE" id="PS50893">
    <property type="entry name" value="ABC_TRANSPORTER_2"/>
    <property type="match status" value="1"/>
</dbReference>
<keyword evidence="1" id="KW-0813">Transport</keyword>
<dbReference type="InterPro" id="IPR003593">
    <property type="entry name" value="AAA+_ATPase"/>
</dbReference>
<name>A0A9W6FSR1_9BACT</name>
<keyword evidence="2" id="KW-0547">Nucleotide-binding</keyword>
<dbReference type="SUPFAM" id="SSF52540">
    <property type="entry name" value="P-loop containing nucleoside triphosphate hydrolases"/>
    <property type="match status" value="1"/>
</dbReference>
<evidence type="ECO:0000256" key="4">
    <source>
        <dbReference type="ARBA" id="ARBA00038388"/>
    </source>
</evidence>
<dbReference type="Proteomes" id="UP001144372">
    <property type="component" value="Unassembled WGS sequence"/>
</dbReference>
<sequence length="234" mass="25576">MNKASTEVQISARRLTRIYRLGETEVVGINHIDLDIHEGELVVLKGNSGSGKSTLLALLAGLDQPTDGELIVAGQNLCKASTAQLTLYRRATVGIIFQSFNLLPTLTVLENTCLPALLAGKPLSPVKSRAQELLEWLNLGSRLQHLPSQLSGGEMQRTAIARALINDPAIILADEPTGNLDSRNGELVIELLWQLNRKFGRTVIIATHSVLADPYAGLFLFLKDGVITEHRWKK</sequence>
<dbReference type="FunFam" id="3.40.50.300:FF:000032">
    <property type="entry name" value="Export ABC transporter ATP-binding protein"/>
    <property type="match status" value="1"/>
</dbReference>
<evidence type="ECO:0000256" key="3">
    <source>
        <dbReference type="ARBA" id="ARBA00022840"/>
    </source>
</evidence>
<evidence type="ECO:0000313" key="7">
    <source>
        <dbReference type="Proteomes" id="UP001144372"/>
    </source>
</evidence>
<reference evidence="6" key="1">
    <citation type="submission" date="2022-12" db="EMBL/GenBank/DDBJ databases">
        <title>Reference genome sequencing for broad-spectrum identification of bacterial and archaeal isolates by mass spectrometry.</title>
        <authorList>
            <person name="Sekiguchi Y."/>
            <person name="Tourlousse D.M."/>
        </authorList>
    </citation>
    <scope>NUCLEOTIDE SEQUENCE</scope>
    <source>
        <strain evidence="6">ASRB1</strain>
    </source>
</reference>
<dbReference type="InterPro" id="IPR017911">
    <property type="entry name" value="MacB-like_ATP-bd"/>
</dbReference>
<evidence type="ECO:0000256" key="2">
    <source>
        <dbReference type="ARBA" id="ARBA00022741"/>
    </source>
</evidence>
<dbReference type="AlphaFoldDB" id="A0A9W6FSR1"/>
<dbReference type="RefSeq" id="WP_281793591.1">
    <property type="nucleotide sequence ID" value="NZ_BSDR01000001.1"/>
</dbReference>
<dbReference type="GO" id="GO:0098796">
    <property type="term" value="C:membrane protein complex"/>
    <property type="evidence" value="ECO:0007669"/>
    <property type="project" value="UniProtKB-ARBA"/>
</dbReference>
<organism evidence="6 7">
    <name type="scientific">Desulforhabdus amnigena</name>
    <dbReference type="NCBI Taxonomy" id="40218"/>
    <lineage>
        <taxon>Bacteria</taxon>
        <taxon>Pseudomonadati</taxon>
        <taxon>Thermodesulfobacteriota</taxon>
        <taxon>Syntrophobacteria</taxon>
        <taxon>Syntrophobacterales</taxon>
        <taxon>Syntrophobacteraceae</taxon>
        <taxon>Desulforhabdus</taxon>
    </lineage>
</organism>
<keyword evidence="7" id="KW-1185">Reference proteome</keyword>
<dbReference type="Gene3D" id="3.40.50.300">
    <property type="entry name" value="P-loop containing nucleotide triphosphate hydrolases"/>
    <property type="match status" value="1"/>
</dbReference>
<protein>
    <recommendedName>
        <fullName evidence="5">ABC transporter domain-containing protein</fullName>
    </recommendedName>
</protein>
<dbReference type="GO" id="GO:0016887">
    <property type="term" value="F:ATP hydrolysis activity"/>
    <property type="evidence" value="ECO:0007669"/>
    <property type="project" value="InterPro"/>
</dbReference>
<dbReference type="PANTHER" id="PTHR24220:SF86">
    <property type="entry name" value="ABC TRANSPORTER ABCH.1"/>
    <property type="match status" value="1"/>
</dbReference>
<evidence type="ECO:0000313" key="6">
    <source>
        <dbReference type="EMBL" id="GLI34338.1"/>
    </source>
</evidence>
<dbReference type="CDD" id="cd03255">
    <property type="entry name" value="ABC_MJ0796_LolCDE_FtsE"/>
    <property type="match status" value="1"/>
</dbReference>
<feature type="domain" description="ABC transporter" evidence="5">
    <location>
        <begin position="13"/>
        <end position="234"/>
    </location>
</feature>
<dbReference type="Pfam" id="PF00005">
    <property type="entry name" value="ABC_tran"/>
    <property type="match status" value="1"/>
</dbReference>
<dbReference type="InterPro" id="IPR027417">
    <property type="entry name" value="P-loop_NTPase"/>
</dbReference>
<dbReference type="EMBL" id="BSDR01000001">
    <property type="protein sequence ID" value="GLI34338.1"/>
    <property type="molecule type" value="Genomic_DNA"/>
</dbReference>
<comment type="similarity">
    <text evidence="4">Belongs to the ABC transporter superfamily. Macrolide exporter (TC 3.A.1.122) family.</text>
</comment>
<dbReference type="InterPro" id="IPR015854">
    <property type="entry name" value="ABC_transpr_LolD-like"/>
</dbReference>
<dbReference type="GO" id="GO:0005886">
    <property type="term" value="C:plasma membrane"/>
    <property type="evidence" value="ECO:0007669"/>
    <property type="project" value="TreeGrafter"/>
</dbReference>
<keyword evidence="3" id="KW-0067">ATP-binding</keyword>